<comment type="caution">
    <text evidence="2">The sequence shown here is derived from an EMBL/GenBank/DDBJ whole genome shotgun (WGS) entry which is preliminary data.</text>
</comment>
<feature type="domain" description="Methyltransferase type 12" evidence="1">
    <location>
        <begin position="74"/>
        <end position="174"/>
    </location>
</feature>
<reference evidence="2 3" key="1">
    <citation type="submission" date="2019-05" db="EMBL/GenBank/DDBJ databases">
        <title>Draft genome sequence of Actinomadura geliboluensis A8036.</title>
        <authorList>
            <person name="Saricaoglu S."/>
            <person name="Isik K."/>
        </authorList>
    </citation>
    <scope>NUCLEOTIDE SEQUENCE [LARGE SCALE GENOMIC DNA]</scope>
    <source>
        <strain evidence="2 3">A8036</strain>
    </source>
</reference>
<dbReference type="OrthoDB" id="2472181at2"/>
<sequence>MTRPAACSVTDRAHIDVWREVYDHLYRAPWGALGEDFSGWDSSYDGSPIPTDQMREWRDTTVARVLALRPERVLEIGVGSGLLLSRIAPHCTSYTGTDLSPVAVETLGERLRAERPELAGRVELRTLPAHETGLLPAAAFDVVILNSVVQYFPSLAHLADVLTTAVSRAGPGGAVFVGDVRNRSLQKHFATAVARARGVPEAGLPDAIRHTIAQDRELLIDPDWFPAFARDLGTPVEIRLKQGTVANELTRYRYDVTLAGPNRPVIGTERAARLRWGDDVTSVEALSHMPDVPVVHIVGVPNRRLTGTGPQLDGPAGLDRSVPPGRRAVLTWSDTGPEAVDVLLVDRRLGDAVVVTCS</sequence>
<evidence type="ECO:0000313" key="3">
    <source>
        <dbReference type="Proteomes" id="UP000305238"/>
    </source>
</evidence>
<dbReference type="CDD" id="cd02440">
    <property type="entry name" value="AdoMet_MTases"/>
    <property type="match status" value="1"/>
</dbReference>
<dbReference type="GO" id="GO:0032259">
    <property type="term" value="P:methylation"/>
    <property type="evidence" value="ECO:0007669"/>
    <property type="project" value="UniProtKB-KW"/>
</dbReference>
<dbReference type="PANTHER" id="PTHR43861">
    <property type="entry name" value="TRANS-ACONITATE 2-METHYLTRANSFERASE-RELATED"/>
    <property type="match status" value="1"/>
</dbReference>
<accession>A0A5S4HAP6</accession>
<dbReference type="SUPFAM" id="SSF53335">
    <property type="entry name" value="S-adenosyl-L-methionine-dependent methyltransferases"/>
    <property type="match status" value="1"/>
</dbReference>
<evidence type="ECO:0000259" key="1">
    <source>
        <dbReference type="Pfam" id="PF08242"/>
    </source>
</evidence>
<dbReference type="Proteomes" id="UP000305238">
    <property type="component" value="Unassembled WGS sequence"/>
</dbReference>
<protein>
    <submittedName>
        <fullName evidence="2">Class I SAM-dependent methyltransferase</fullName>
    </submittedName>
</protein>
<dbReference type="AlphaFoldDB" id="A0A5S4HAP6"/>
<gene>
    <name evidence="2" type="ORF">ETD96_01190</name>
</gene>
<dbReference type="Pfam" id="PF08242">
    <property type="entry name" value="Methyltransf_12"/>
    <property type="match status" value="1"/>
</dbReference>
<keyword evidence="2" id="KW-0808">Transferase</keyword>
<organism evidence="2 3">
    <name type="scientific">Actinomadura geliboluensis</name>
    <dbReference type="NCBI Taxonomy" id="882440"/>
    <lineage>
        <taxon>Bacteria</taxon>
        <taxon>Bacillati</taxon>
        <taxon>Actinomycetota</taxon>
        <taxon>Actinomycetes</taxon>
        <taxon>Streptosporangiales</taxon>
        <taxon>Thermomonosporaceae</taxon>
        <taxon>Actinomadura</taxon>
    </lineage>
</organism>
<dbReference type="EMBL" id="VCKZ01000003">
    <property type="protein sequence ID" value="TMR42328.1"/>
    <property type="molecule type" value="Genomic_DNA"/>
</dbReference>
<dbReference type="GO" id="GO:0008168">
    <property type="term" value="F:methyltransferase activity"/>
    <property type="evidence" value="ECO:0007669"/>
    <property type="project" value="UniProtKB-KW"/>
</dbReference>
<proteinExistence type="predicted"/>
<keyword evidence="3" id="KW-1185">Reference proteome</keyword>
<keyword evidence="2" id="KW-0489">Methyltransferase</keyword>
<evidence type="ECO:0000313" key="2">
    <source>
        <dbReference type="EMBL" id="TMR42328.1"/>
    </source>
</evidence>
<dbReference type="Gene3D" id="3.40.50.150">
    <property type="entry name" value="Vaccinia Virus protein VP39"/>
    <property type="match status" value="1"/>
</dbReference>
<dbReference type="InterPro" id="IPR013217">
    <property type="entry name" value="Methyltransf_12"/>
</dbReference>
<name>A0A5S4HAP6_9ACTN</name>
<dbReference type="InterPro" id="IPR029063">
    <property type="entry name" value="SAM-dependent_MTases_sf"/>
</dbReference>
<dbReference type="RefSeq" id="WP_138632580.1">
    <property type="nucleotide sequence ID" value="NZ_VCKZ01000003.1"/>
</dbReference>